<evidence type="ECO:0000313" key="1">
    <source>
        <dbReference type="EMBL" id="EFO3166504.1"/>
    </source>
</evidence>
<reference evidence="1" key="1">
    <citation type="submission" date="2018-06" db="EMBL/GenBank/DDBJ databases">
        <authorList>
            <consortium name="GenomeTrakr network: Whole genome sequencing for foodborne pathogen traceback"/>
        </authorList>
    </citation>
    <scope>NUCLEOTIDE SEQUENCE</scope>
    <source>
        <strain evidence="1">PSU-0700</strain>
    </source>
</reference>
<organism evidence="1 2">
    <name type="scientific">Escherichia coli O8</name>
    <dbReference type="NCBI Taxonomy" id="1010796"/>
    <lineage>
        <taxon>Bacteria</taxon>
        <taxon>Pseudomonadati</taxon>
        <taxon>Pseudomonadota</taxon>
        <taxon>Gammaproteobacteria</taxon>
        <taxon>Enterobacterales</taxon>
        <taxon>Enterobacteriaceae</taxon>
        <taxon>Escherichia</taxon>
    </lineage>
</organism>
<name>A0A9P2IA77_ECOLX</name>
<comment type="caution">
    <text evidence="1">The sequence shown here is derived from an EMBL/GenBank/DDBJ whole genome shotgun (WGS) entry which is preliminary data.</text>
</comment>
<proteinExistence type="predicted"/>
<dbReference type="EMBL" id="AATQVU010000025">
    <property type="protein sequence ID" value="EFO3166504.1"/>
    <property type="molecule type" value="Genomic_DNA"/>
</dbReference>
<dbReference type="AlphaFoldDB" id="A0A9P2IA77"/>
<dbReference type="Proteomes" id="UP000735456">
    <property type="component" value="Unassembled WGS sequence"/>
</dbReference>
<sequence>MLLEPGKFLERKNLISHVGMGKMQVCFWLCVFCIAEKLCCVEKALRRIELQKIHKPSDNDISK</sequence>
<evidence type="ECO:0000313" key="2">
    <source>
        <dbReference type="Proteomes" id="UP000735456"/>
    </source>
</evidence>
<gene>
    <name evidence="1" type="ORF">DP913_15920</name>
</gene>
<accession>A0A9P2IA77</accession>
<protein>
    <submittedName>
        <fullName evidence="1">Uncharacterized protein</fullName>
    </submittedName>
</protein>